<dbReference type="EMBL" id="JAFJYH010000085">
    <property type="protein sequence ID" value="KAG4420371.1"/>
    <property type="molecule type" value="Genomic_DNA"/>
</dbReference>
<sequence>MSGNQHDLLENELIDCLVHHCVFGAAERTLLPPRTSRNGKKQNHSVLSAKDPYNGAYAHYSIVPAKQAAILPDSIHCTSGVVIPFALVAAVHALSNPVSGPAMLGVVTPAMDLPRPSLDAKRIGKTLLVYGGSSSVGNMAI</sequence>
<evidence type="ECO:0000313" key="3">
    <source>
        <dbReference type="EMBL" id="KAG4420371.1"/>
    </source>
</evidence>
<evidence type="ECO:0000256" key="1">
    <source>
        <dbReference type="ARBA" id="ARBA00008072"/>
    </source>
</evidence>
<dbReference type="SUPFAM" id="SSF50129">
    <property type="entry name" value="GroES-like"/>
    <property type="match status" value="1"/>
</dbReference>
<protein>
    <recommendedName>
        <fullName evidence="5">Alcohol dehydrogenase</fullName>
    </recommendedName>
</protein>
<dbReference type="Proteomes" id="UP000664132">
    <property type="component" value="Unassembled WGS sequence"/>
</dbReference>
<dbReference type="AlphaFoldDB" id="A0A8H7W7G2"/>
<name>A0A8H7W7G2_9HELO</name>
<evidence type="ECO:0000313" key="4">
    <source>
        <dbReference type="Proteomes" id="UP000664132"/>
    </source>
</evidence>
<dbReference type="GO" id="GO:0016651">
    <property type="term" value="F:oxidoreductase activity, acting on NAD(P)H"/>
    <property type="evidence" value="ECO:0007669"/>
    <property type="project" value="InterPro"/>
</dbReference>
<evidence type="ECO:0008006" key="5">
    <source>
        <dbReference type="Google" id="ProtNLM"/>
    </source>
</evidence>
<dbReference type="InterPro" id="IPR011032">
    <property type="entry name" value="GroES-like_sf"/>
</dbReference>
<dbReference type="PANTHER" id="PTHR45348:SF2">
    <property type="entry name" value="ZINC-TYPE ALCOHOL DEHYDROGENASE-LIKE PROTEIN C2E1P3.01"/>
    <property type="match status" value="1"/>
</dbReference>
<organism evidence="3 4">
    <name type="scientific">Cadophora malorum</name>
    <dbReference type="NCBI Taxonomy" id="108018"/>
    <lineage>
        <taxon>Eukaryota</taxon>
        <taxon>Fungi</taxon>
        <taxon>Dikarya</taxon>
        <taxon>Ascomycota</taxon>
        <taxon>Pezizomycotina</taxon>
        <taxon>Leotiomycetes</taxon>
        <taxon>Helotiales</taxon>
        <taxon>Ploettnerulaceae</taxon>
        <taxon>Cadophora</taxon>
    </lineage>
</organism>
<reference evidence="3" key="1">
    <citation type="submission" date="2021-02" db="EMBL/GenBank/DDBJ databases">
        <title>Genome sequence Cadophora malorum strain M34.</title>
        <authorList>
            <person name="Stefanovic E."/>
            <person name="Vu D."/>
            <person name="Scully C."/>
            <person name="Dijksterhuis J."/>
            <person name="Roader J."/>
            <person name="Houbraken J."/>
        </authorList>
    </citation>
    <scope>NUCLEOTIDE SEQUENCE</scope>
    <source>
        <strain evidence="3">M34</strain>
    </source>
</reference>
<dbReference type="PANTHER" id="PTHR45348">
    <property type="entry name" value="HYPOTHETICAL OXIDOREDUCTASE (EUROFUNG)"/>
    <property type="match status" value="1"/>
</dbReference>
<dbReference type="OrthoDB" id="48317at2759"/>
<evidence type="ECO:0000256" key="2">
    <source>
        <dbReference type="ARBA" id="ARBA00023002"/>
    </source>
</evidence>
<dbReference type="Gene3D" id="3.40.50.720">
    <property type="entry name" value="NAD(P)-binding Rossmann-like Domain"/>
    <property type="match status" value="1"/>
</dbReference>
<gene>
    <name evidence="3" type="ORF">IFR04_006483</name>
</gene>
<comment type="similarity">
    <text evidence="1">Belongs to the zinc-containing alcohol dehydrogenase family.</text>
</comment>
<proteinExistence type="inferred from homology"/>
<accession>A0A8H7W7G2</accession>
<dbReference type="InterPro" id="IPR047122">
    <property type="entry name" value="Trans-enoyl_RdTase-like"/>
</dbReference>
<keyword evidence="2" id="KW-0560">Oxidoreductase</keyword>
<comment type="caution">
    <text evidence="3">The sequence shown here is derived from an EMBL/GenBank/DDBJ whole genome shotgun (WGS) entry which is preliminary data.</text>
</comment>
<dbReference type="Gene3D" id="3.90.180.10">
    <property type="entry name" value="Medium-chain alcohol dehydrogenases, catalytic domain"/>
    <property type="match status" value="1"/>
</dbReference>
<keyword evidence="4" id="KW-1185">Reference proteome</keyword>